<accession>A0A6H5HVH4</accession>
<sequence length="286" mass="31552">MRVARHAGGAAAHSSSSCKHACTHASRAEREIRVTMMITIWPSDGCSRDLRRAARPAINPMLIDVPAAEDQRVTRSSGVSRTIVSQHTRGPVLSDVVFPNPMAIFFSIHTSLRKCQTERQTLQVRALLQHGYWIRTTTLTSSMMQRSAIARRSLNARNESSSSSSGGSRGKIAPRARISARAGRDNEARARTLSRGQNPAHGRNMQSSNSRTSGKHNISVRCRRVHGKCHAITRWCASTRARGIFTFSLQLMQDHRSEADRITSSAASSTTHAIAACCKLRFPKRK</sequence>
<dbReference type="AlphaFoldDB" id="A0A6H5HVH4"/>
<evidence type="ECO:0000256" key="1">
    <source>
        <dbReference type="SAM" id="MobiDB-lite"/>
    </source>
</evidence>
<evidence type="ECO:0000313" key="2">
    <source>
        <dbReference type="EMBL" id="CAB0028465.1"/>
    </source>
</evidence>
<dbReference type="Proteomes" id="UP000479190">
    <property type="component" value="Unassembled WGS sequence"/>
</dbReference>
<proteinExistence type="predicted"/>
<dbReference type="PROSITE" id="PS51257">
    <property type="entry name" value="PROKAR_LIPOPROTEIN"/>
    <property type="match status" value="1"/>
</dbReference>
<protein>
    <submittedName>
        <fullName evidence="2">Uncharacterized protein</fullName>
    </submittedName>
</protein>
<feature type="region of interest" description="Disordered" evidence="1">
    <location>
        <begin position="1"/>
        <end position="22"/>
    </location>
</feature>
<evidence type="ECO:0000313" key="3">
    <source>
        <dbReference type="Proteomes" id="UP000479190"/>
    </source>
</evidence>
<feature type="compositionally biased region" description="Polar residues" evidence="1">
    <location>
        <begin position="204"/>
        <end position="216"/>
    </location>
</feature>
<gene>
    <name evidence="2" type="ORF">TBRA_LOCUS633</name>
</gene>
<keyword evidence="3" id="KW-1185">Reference proteome</keyword>
<name>A0A6H5HVH4_9HYME</name>
<organism evidence="2 3">
    <name type="scientific">Trichogramma brassicae</name>
    <dbReference type="NCBI Taxonomy" id="86971"/>
    <lineage>
        <taxon>Eukaryota</taxon>
        <taxon>Metazoa</taxon>
        <taxon>Ecdysozoa</taxon>
        <taxon>Arthropoda</taxon>
        <taxon>Hexapoda</taxon>
        <taxon>Insecta</taxon>
        <taxon>Pterygota</taxon>
        <taxon>Neoptera</taxon>
        <taxon>Endopterygota</taxon>
        <taxon>Hymenoptera</taxon>
        <taxon>Apocrita</taxon>
        <taxon>Proctotrupomorpha</taxon>
        <taxon>Chalcidoidea</taxon>
        <taxon>Trichogrammatidae</taxon>
        <taxon>Trichogramma</taxon>
    </lineage>
</organism>
<dbReference type="EMBL" id="CADCXV010000147">
    <property type="protein sequence ID" value="CAB0028465.1"/>
    <property type="molecule type" value="Genomic_DNA"/>
</dbReference>
<reference evidence="2 3" key="1">
    <citation type="submission" date="2020-02" db="EMBL/GenBank/DDBJ databases">
        <authorList>
            <person name="Ferguson B K."/>
        </authorList>
    </citation>
    <scope>NUCLEOTIDE SEQUENCE [LARGE SCALE GENOMIC DNA]</scope>
</reference>
<feature type="region of interest" description="Disordered" evidence="1">
    <location>
        <begin position="153"/>
        <end position="217"/>
    </location>
</feature>